<evidence type="ECO:0000313" key="2">
    <source>
        <dbReference type="Proteomes" id="UP000242219"/>
    </source>
</evidence>
<proteinExistence type="predicted"/>
<organism evidence="1 2">
    <name type="scientific">Candidatus Brocadia sapporoensis</name>
    <dbReference type="NCBI Taxonomy" id="392547"/>
    <lineage>
        <taxon>Bacteria</taxon>
        <taxon>Pseudomonadati</taxon>
        <taxon>Planctomycetota</taxon>
        <taxon>Candidatus Brocadiia</taxon>
        <taxon>Candidatus Brocadiales</taxon>
        <taxon>Candidatus Brocadiaceae</taxon>
        <taxon>Candidatus Brocadia</taxon>
    </lineage>
</organism>
<protein>
    <submittedName>
        <fullName evidence="1">Uncharacterized protein</fullName>
    </submittedName>
</protein>
<dbReference type="Proteomes" id="UP000242219">
    <property type="component" value="Unassembled WGS sequence"/>
</dbReference>
<comment type="caution">
    <text evidence="1">The sequence shown here is derived from an EMBL/GenBank/DDBJ whole genome shotgun (WGS) entry which is preliminary data.</text>
</comment>
<evidence type="ECO:0000313" key="1">
    <source>
        <dbReference type="EMBL" id="OQD45017.1"/>
    </source>
</evidence>
<dbReference type="EMBL" id="MJUW02000108">
    <property type="protein sequence ID" value="OQD45017.1"/>
    <property type="molecule type" value="Genomic_DNA"/>
</dbReference>
<dbReference type="AlphaFoldDB" id="A0A1V6LY27"/>
<name>A0A1V6LY27_9BACT</name>
<accession>A0A1V6LY27</accession>
<reference evidence="1 2" key="1">
    <citation type="journal article" date="2016" name="Genome Announc.">
        <title>Draft Genome Sequence of the Anaerobic Ammonium-Oxidizing Bacterium 'Candidatus Brocadia sp. 40'.</title>
        <authorList>
            <person name="Ali M."/>
            <person name="Haroon M.F."/>
            <person name="Narita Y."/>
            <person name="Zhang L."/>
            <person name="Rangel Shaw D."/>
            <person name="Okabe S."/>
            <person name="Saikaly P.E."/>
        </authorList>
    </citation>
    <scope>NUCLEOTIDE SEQUENCE [LARGE SCALE GENOMIC DNA]</scope>
    <source>
        <strain evidence="1 2">40</strain>
    </source>
</reference>
<keyword evidence="2" id="KW-1185">Reference proteome</keyword>
<sequence>MPGSKSIVNSTSYLFSIIFMLTHKMSLVKGNETPGRKRKKLHFHLLYYIMLFDIVKNLHPA</sequence>
<gene>
    <name evidence="1" type="ORF">BIY37_10435</name>
</gene>